<dbReference type="Gene3D" id="3.40.50.1000">
    <property type="entry name" value="HAD superfamily/HAD-like"/>
    <property type="match status" value="1"/>
</dbReference>
<dbReference type="InterPro" id="IPR036412">
    <property type="entry name" value="HAD-like_sf"/>
</dbReference>
<dbReference type="Pfam" id="PF08282">
    <property type="entry name" value="Hydrolase_3"/>
    <property type="match status" value="1"/>
</dbReference>
<protein>
    <recommendedName>
        <fullName evidence="2">Sucrose phosphatase-like domain-containing protein</fullName>
    </recommendedName>
</protein>
<sequence>MIIKIDKHLPSPVIKAALFDLDGTILDVEENIPLDISDRIQFISNYIPVSIVSGRIFSEVSKYSTLLKLKSPQISENGAIIFDPLKGNKIIYKRFMDQD</sequence>
<reference evidence="1" key="1">
    <citation type="submission" date="2018-05" db="EMBL/GenBank/DDBJ databases">
        <authorList>
            <person name="Lanie J.A."/>
            <person name="Ng W.-L."/>
            <person name="Kazmierczak K.M."/>
            <person name="Andrzejewski T.M."/>
            <person name="Davidsen T.M."/>
            <person name="Wayne K.J."/>
            <person name="Tettelin H."/>
            <person name="Glass J.I."/>
            <person name="Rusch D."/>
            <person name="Podicherti R."/>
            <person name="Tsui H.-C.T."/>
            <person name="Winkler M.E."/>
        </authorList>
    </citation>
    <scope>NUCLEOTIDE SEQUENCE</scope>
</reference>
<dbReference type="AlphaFoldDB" id="A0A382N594"/>
<evidence type="ECO:0000313" key="1">
    <source>
        <dbReference type="EMBL" id="SVC56344.1"/>
    </source>
</evidence>
<dbReference type="EMBL" id="UINC01098096">
    <property type="protein sequence ID" value="SVC56344.1"/>
    <property type="molecule type" value="Genomic_DNA"/>
</dbReference>
<name>A0A382N594_9ZZZZ</name>
<dbReference type="InterPro" id="IPR023214">
    <property type="entry name" value="HAD_sf"/>
</dbReference>
<accession>A0A382N594</accession>
<organism evidence="1">
    <name type="scientific">marine metagenome</name>
    <dbReference type="NCBI Taxonomy" id="408172"/>
    <lineage>
        <taxon>unclassified sequences</taxon>
        <taxon>metagenomes</taxon>
        <taxon>ecological metagenomes</taxon>
    </lineage>
</organism>
<dbReference type="SUPFAM" id="SSF56784">
    <property type="entry name" value="HAD-like"/>
    <property type="match status" value="1"/>
</dbReference>
<gene>
    <name evidence="1" type="ORF">METZ01_LOCUS309198</name>
</gene>
<feature type="non-terminal residue" evidence="1">
    <location>
        <position position="99"/>
    </location>
</feature>
<proteinExistence type="predicted"/>
<evidence type="ECO:0008006" key="2">
    <source>
        <dbReference type="Google" id="ProtNLM"/>
    </source>
</evidence>